<accession>A0A4S2KCA0</accession>
<proteinExistence type="predicted"/>
<evidence type="ECO:0000313" key="2">
    <source>
        <dbReference type="Proteomes" id="UP000310200"/>
    </source>
</evidence>
<gene>
    <name evidence="1" type="ORF">DBV15_09135</name>
</gene>
<dbReference type="Proteomes" id="UP000310200">
    <property type="component" value="Unassembled WGS sequence"/>
</dbReference>
<dbReference type="Gene3D" id="1.20.120.20">
    <property type="entry name" value="Apolipoprotein"/>
    <property type="match status" value="1"/>
</dbReference>
<comment type="caution">
    <text evidence="1">The sequence shown here is derived from an EMBL/GenBank/DDBJ whole genome shotgun (WGS) entry which is preliminary data.</text>
</comment>
<name>A0A4S2KCA0_9HYME</name>
<feature type="non-terminal residue" evidence="1">
    <location>
        <position position="1"/>
    </location>
</feature>
<evidence type="ECO:0000313" key="1">
    <source>
        <dbReference type="EMBL" id="TGZ46690.1"/>
    </source>
</evidence>
<sequence length="246" mass="26193">VFQTAGAGIFDTSGLDSILGGVGSGITDALGNVKKTEQEIENRGKELISDGTSGLDSILGGVKSRVTDALGNVKKAEQEVENRGKGLISDIQNKLESQLQTSTGCTSVYSDAQQMINNLIAAFKTCISTETQADSKNIQKLSDAVKNLTGVLLKSFQDAVSCFQKLVIPWEITQIGQCFITIPQDLIEIPAIIGKAVLAANELDLFLPAVGICFQKEVMQSVPSNAAKLVKDVQQCFTNVLQPLNS</sequence>
<organism evidence="1 2">
    <name type="scientific">Temnothorax longispinosus</name>
    <dbReference type="NCBI Taxonomy" id="300112"/>
    <lineage>
        <taxon>Eukaryota</taxon>
        <taxon>Metazoa</taxon>
        <taxon>Ecdysozoa</taxon>
        <taxon>Arthropoda</taxon>
        <taxon>Hexapoda</taxon>
        <taxon>Insecta</taxon>
        <taxon>Pterygota</taxon>
        <taxon>Neoptera</taxon>
        <taxon>Endopterygota</taxon>
        <taxon>Hymenoptera</taxon>
        <taxon>Apocrita</taxon>
        <taxon>Aculeata</taxon>
        <taxon>Formicoidea</taxon>
        <taxon>Formicidae</taxon>
        <taxon>Myrmicinae</taxon>
        <taxon>Temnothorax</taxon>
    </lineage>
</organism>
<reference evidence="1 2" key="1">
    <citation type="journal article" date="2019" name="Philos. Trans. R. Soc. Lond., B, Biol. Sci.">
        <title>Ant behaviour and brain gene expression of defending hosts depend on the ecological success of the intruding social parasite.</title>
        <authorList>
            <person name="Kaur R."/>
            <person name="Stoldt M."/>
            <person name="Jongepier E."/>
            <person name="Feldmeyer B."/>
            <person name="Menzel F."/>
            <person name="Bornberg-Bauer E."/>
            <person name="Foitzik S."/>
        </authorList>
    </citation>
    <scope>NUCLEOTIDE SEQUENCE [LARGE SCALE GENOMIC DNA]</scope>
    <source>
        <tissue evidence="1">Whole body</tissue>
    </source>
</reference>
<dbReference type="EMBL" id="QBLH01002826">
    <property type="protein sequence ID" value="TGZ46690.1"/>
    <property type="molecule type" value="Genomic_DNA"/>
</dbReference>
<keyword evidence="2" id="KW-1185">Reference proteome</keyword>
<dbReference type="AlphaFoldDB" id="A0A4S2KCA0"/>
<protein>
    <submittedName>
        <fullName evidence="1">Uncharacterized protein</fullName>
    </submittedName>
</protein>